<name>A0A6B0XZU0_9RHOB</name>
<gene>
    <name evidence="4" type="ORF">F4Y60_03425</name>
</gene>
<dbReference type="GO" id="GO:0003677">
    <property type="term" value="F:DNA binding"/>
    <property type="evidence" value="ECO:0007669"/>
    <property type="project" value="InterPro"/>
</dbReference>
<dbReference type="InterPro" id="IPR050707">
    <property type="entry name" value="HTH_MetabolicPath_Reg"/>
</dbReference>
<sequence>MSKARVPTATNSSTRHVFEAMRTMARSDVPLGLNEIANELDLPASTAHRALMTLEESGYVRRVRQSARFEPGATLHHLIRSMVAQFPVRAATAGPLSKLSSELDVTTSLNWRLGWSSIRLASFEGIQESFQLRRIGELRPLHDGIGPAAILLALSQSEREQFRQSGFASPGSAITSERIETFARQLENQGFLELPPSDKLGLYWISMPVRRYDGHVGGSISVGFSMHQRTGAGLATDIDRVRTSMANLQSTLDEDPTSTTSYFDGLSPDAFGALSSPSRSKVSI</sequence>
<dbReference type="AlphaFoldDB" id="A0A6B0XZU0"/>
<dbReference type="GO" id="GO:0045892">
    <property type="term" value="P:negative regulation of DNA-templated transcription"/>
    <property type="evidence" value="ECO:0007669"/>
    <property type="project" value="TreeGrafter"/>
</dbReference>
<evidence type="ECO:0000256" key="2">
    <source>
        <dbReference type="ARBA" id="ARBA00023163"/>
    </source>
</evidence>
<dbReference type="Gene3D" id="3.30.450.40">
    <property type="match status" value="1"/>
</dbReference>
<organism evidence="4">
    <name type="scientific">Boseongicola sp. SB0664_bin_43</name>
    <dbReference type="NCBI Taxonomy" id="2604844"/>
    <lineage>
        <taxon>Bacteria</taxon>
        <taxon>Pseudomonadati</taxon>
        <taxon>Pseudomonadota</taxon>
        <taxon>Alphaproteobacteria</taxon>
        <taxon>Rhodobacterales</taxon>
        <taxon>Paracoccaceae</taxon>
        <taxon>Boseongicola</taxon>
    </lineage>
</organism>
<comment type="caution">
    <text evidence="4">The sequence shown here is derived from an EMBL/GenBank/DDBJ whole genome shotgun (WGS) entry which is preliminary data.</text>
</comment>
<evidence type="ECO:0000256" key="1">
    <source>
        <dbReference type="ARBA" id="ARBA00023015"/>
    </source>
</evidence>
<keyword evidence="1" id="KW-0805">Transcription regulation</keyword>
<dbReference type="GO" id="GO:0003700">
    <property type="term" value="F:DNA-binding transcription factor activity"/>
    <property type="evidence" value="ECO:0007669"/>
    <property type="project" value="TreeGrafter"/>
</dbReference>
<evidence type="ECO:0000259" key="3">
    <source>
        <dbReference type="PROSITE" id="PS51077"/>
    </source>
</evidence>
<dbReference type="PANTHER" id="PTHR30136:SF35">
    <property type="entry name" value="HTH-TYPE TRANSCRIPTIONAL REGULATOR RV1719"/>
    <property type="match status" value="1"/>
</dbReference>
<proteinExistence type="predicted"/>
<dbReference type="Gene3D" id="1.10.10.10">
    <property type="entry name" value="Winged helix-like DNA-binding domain superfamily/Winged helix DNA-binding domain"/>
    <property type="match status" value="1"/>
</dbReference>
<dbReference type="PANTHER" id="PTHR30136">
    <property type="entry name" value="HELIX-TURN-HELIX TRANSCRIPTIONAL REGULATOR, ICLR FAMILY"/>
    <property type="match status" value="1"/>
</dbReference>
<dbReference type="CDD" id="cd00090">
    <property type="entry name" value="HTH_ARSR"/>
    <property type="match status" value="1"/>
</dbReference>
<evidence type="ECO:0000313" key="4">
    <source>
        <dbReference type="EMBL" id="MXY33139.1"/>
    </source>
</evidence>
<dbReference type="InterPro" id="IPR029016">
    <property type="entry name" value="GAF-like_dom_sf"/>
</dbReference>
<keyword evidence="2" id="KW-0804">Transcription</keyword>
<dbReference type="InterPro" id="IPR005471">
    <property type="entry name" value="Tscrpt_reg_IclR_N"/>
</dbReference>
<accession>A0A6B0XZU0</accession>
<dbReference type="SUPFAM" id="SSF55781">
    <property type="entry name" value="GAF domain-like"/>
    <property type="match status" value="1"/>
</dbReference>
<reference evidence="4" key="1">
    <citation type="submission" date="2019-09" db="EMBL/GenBank/DDBJ databases">
        <title>Characterisation of the sponge microbiome using genome-centric metagenomics.</title>
        <authorList>
            <person name="Engelberts J.P."/>
            <person name="Robbins S.J."/>
            <person name="De Goeij J.M."/>
            <person name="Aranda M."/>
            <person name="Bell S.C."/>
            <person name="Webster N.S."/>
        </authorList>
    </citation>
    <scope>NUCLEOTIDE SEQUENCE</scope>
    <source>
        <strain evidence="4">SB0664_bin_43</strain>
    </source>
</reference>
<dbReference type="InterPro" id="IPR036388">
    <property type="entry name" value="WH-like_DNA-bd_sf"/>
</dbReference>
<dbReference type="EMBL" id="VXRY01000134">
    <property type="protein sequence ID" value="MXY33139.1"/>
    <property type="molecule type" value="Genomic_DNA"/>
</dbReference>
<dbReference type="Pfam" id="PF09339">
    <property type="entry name" value="HTH_IclR"/>
    <property type="match status" value="1"/>
</dbReference>
<protein>
    <submittedName>
        <fullName evidence="4">Helix-turn-helix domain-containing protein</fullName>
    </submittedName>
</protein>
<feature type="domain" description="HTH iclR-type" evidence="3">
    <location>
        <begin position="11"/>
        <end position="73"/>
    </location>
</feature>
<dbReference type="InterPro" id="IPR036390">
    <property type="entry name" value="WH_DNA-bd_sf"/>
</dbReference>
<dbReference type="PROSITE" id="PS51077">
    <property type="entry name" value="HTH_ICLR"/>
    <property type="match status" value="1"/>
</dbReference>
<dbReference type="InterPro" id="IPR011991">
    <property type="entry name" value="ArsR-like_HTH"/>
</dbReference>
<dbReference type="SMART" id="SM00346">
    <property type="entry name" value="HTH_ICLR"/>
    <property type="match status" value="1"/>
</dbReference>
<dbReference type="SUPFAM" id="SSF46785">
    <property type="entry name" value="Winged helix' DNA-binding domain"/>
    <property type="match status" value="1"/>
</dbReference>